<gene>
    <name evidence="1" type="ORF">OAN307_c30360</name>
</gene>
<dbReference type="OrthoDB" id="9792695at2"/>
<dbReference type="SUPFAM" id="SSF49764">
    <property type="entry name" value="HSP20-like chaperones"/>
    <property type="match status" value="1"/>
</dbReference>
<dbReference type="STRING" id="391626.OAN307_c30360"/>
<dbReference type="KEGG" id="oat:OAN307_c30360"/>
<dbReference type="AlphaFoldDB" id="M9R7G0"/>
<keyword evidence="2" id="KW-1185">Reference proteome</keyword>
<dbReference type="EMBL" id="CP003740">
    <property type="protein sequence ID" value="AGI68579.1"/>
    <property type="molecule type" value="Genomic_DNA"/>
</dbReference>
<organism evidence="1 2">
    <name type="scientific">Octadecabacter antarcticus 307</name>
    <dbReference type="NCBI Taxonomy" id="391626"/>
    <lineage>
        <taxon>Bacteria</taxon>
        <taxon>Pseudomonadati</taxon>
        <taxon>Pseudomonadota</taxon>
        <taxon>Alphaproteobacteria</taxon>
        <taxon>Rhodobacterales</taxon>
        <taxon>Roseobacteraceae</taxon>
        <taxon>Octadecabacter</taxon>
    </lineage>
</organism>
<sequence length="186" mass="20179">MKKKTTGKSKAEKNTPEIELGGLFRGLGDFVNLLSKLAETGEKIKESEGEFQIKGLGDNTRGIYGFSVRSGIGGGGPRVQAFGNVRTSEAGLVVDEVREPMVDVFDEGSEIVITVELPGVLESEIVTSVDDDVLIITTNGDRSYAKEIFLSESVLKKSLSQSYNYGLLEIRVKKMTHETGSGENDR</sequence>
<proteinExistence type="predicted"/>
<evidence type="ECO:0000313" key="2">
    <source>
        <dbReference type="Proteomes" id="UP000005307"/>
    </source>
</evidence>
<dbReference type="eggNOG" id="COG0071">
    <property type="taxonomic scope" value="Bacteria"/>
</dbReference>
<dbReference type="CDD" id="cd06464">
    <property type="entry name" value="ACD_sHsps-like"/>
    <property type="match status" value="1"/>
</dbReference>
<protein>
    <submittedName>
        <fullName evidence="1">Hsp20-family heat shock protein associated with gas vesicle synthesis</fullName>
    </submittedName>
</protein>
<keyword evidence="1" id="KW-0346">Stress response</keyword>
<dbReference type="RefSeq" id="WP_015500565.1">
    <property type="nucleotide sequence ID" value="NC_020911.1"/>
</dbReference>
<dbReference type="Gene3D" id="2.60.40.790">
    <property type="match status" value="1"/>
</dbReference>
<evidence type="ECO:0000313" key="1">
    <source>
        <dbReference type="EMBL" id="AGI68579.1"/>
    </source>
</evidence>
<name>M9R7G0_9RHOB</name>
<dbReference type="HOGENOM" id="CLU_117605_0_0_5"/>
<dbReference type="InterPro" id="IPR008978">
    <property type="entry name" value="HSP20-like_chaperone"/>
</dbReference>
<accession>M9R7G0</accession>
<reference evidence="1 2" key="1">
    <citation type="journal article" date="2013" name="PLoS ONE">
        <title>Poles Apart: Arctic and Antarctic Octadecabacter strains Share High Genome Plasticity and a New Type of Xanthorhodopsin.</title>
        <authorList>
            <person name="Vollmers J."/>
            <person name="Voget S."/>
            <person name="Dietrich S."/>
            <person name="Gollnow K."/>
            <person name="Smits M."/>
            <person name="Meyer K."/>
            <person name="Brinkhoff T."/>
            <person name="Simon M."/>
            <person name="Daniel R."/>
        </authorList>
    </citation>
    <scope>NUCLEOTIDE SEQUENCE [LARGE SCALE GENOMIC DNA]</scope>
    <source>
        <strain evidence="1 2">307</strain>
    </source>
</reference>
<dbReference type="Proteomes" id="UP000005307">
    <property type="component" value="Chromosome"/>
</dbReference>